<dbReference type="GO" id="GO:0009432">
    <property type="term" value="P:SOS response"/>
    <property type="evidence" value="ECO:0007669"/>
    <property type="project" value="TreeGrafter"/>
</dbReference>
<dbReference type="Pfam" id="PF11799">
    <property type="entry name" value="IMS_C"/>
    <property type="match status" value="1"/>
</dbReference>
<dbReference type="InterPro" id="IPR050116">
    <property type="entry name" value="DNA_polymerase-Y"/>
</dbReference>
<evidence type="ECO:0000256" key="6">
    <source>
        <dbReference type="HAMAP-Rule" id="MF_01113"/>
    </source>
</evidence>
<keyword evidence="4 6" id="KW-0227">DNA damage</keyword>
<keyword evidence="6" id="KW-0479">Metal-binding</keyword>
<evidence type="ECO:0000313" key="8">
    <source>
        <dbReference type="EMBL" id="SHE41217.1"/>
    </source>
</evidence>
<feature type="active site" evidence="6">
    <location>
        <position position="113"/>
    </location>
</feature>
<accession>A0A1M4TAE8</accession>
<comment type="similarity">
    <text evidence="1 6">Belongs to the DNA polymerase type-Y family.</text>
</comment>
<proteinExistence type="inferred from homology"/>
<dbReference type="PROSITE" id="PS50173">
    <property type="entry name" value="UMUC"/>
    <property type="match status" value="1"/>
</dbReference>
<dbReference type="SUPFAM" id="SSF100879">
    <property type="entry name" value="Lesion bypass DNA polymerase (Y-family), little finger domain"/>
    <property type="match status" value="1"/>
</dbReference>
<sequence>MKTVIFHIDVNSAFLSWEAVYRLRNLEGTLDLRTIPAAVGGDMAKRRGIILAKSIPAKAYGVKTGEPVVNALKKCPKLKLVPPHYELYKKCSKAFLDILREYSPAVEQYSIDEAFMDMTGMEGLLGDLTEFAHALKDRIREELGFTVNIGVSSNKLLAKMASDFKKPDLVHTLFPEEISQKMWPLPVKEMFSIGRATERKLNTLGIYTIGELANTDPDILRHHLKKYGEVIWNFANGRDMSVVEAVPEDNKGYGNSTTIAFDVTDGGTARMILLSLAETVSARLRRDSIRAELVSVAIKDFELNTVSHQMVLPSSTNITAEIHQAACRLFDELWDGTPIRHLGIHTGKLSKDDAARQISLFDHTDYEKLEKMDRAVDEIRKKFGTDAVMRASFLQQPVEHMAGGISKEKRKVDYTREIVE</sequence>
<comment type="catalytic activity">
    <reaction evidence="6">
        <text>DNA(n) + a 2'-deoxyribonucleoside 5'-triphosphate = DNA(n+1) + diphosphate</text>
        <dbReference type="Rhea" id="RHEA:22508"/>
        <dbReference type="Rhea" id="RHEA-COMP:17339"/>
        <dbReference type="Rhea" id="RHEA-COMP:17340"/>
        <dbReference type="ChEBI" id="CHEBI:33019"/>
        <dbReference type="ChEBI" id="CHEBI:61560"/>
        <dbReference type="ChEBI" id="CHEBI:173112"/>
        <dbReference type="EC" id="2.7.7.7"/>
    </reaction>
</comment>
<dbReference type="Pfam" id="PF11798">
    <property type="entry name" value="IMS_HHH"/>
    <property type="match status" value="1"/>
</dbReference>
<organism evidence="8 9">
    <name type="scientific">Lactonifactor longoviformis DSM 17459</name>
    <dbReference type="NCBI Taxonomy" id="1122155"/>
    <lineage>
        <taxon>Bacteria</taxon>
        <taxon>Bacillati</taxon>
        <taxon>Bacillota</taxon>
        <taxon>Clostridia</taxon>
        <taxon>Eubacteriales</taxon>
        <taxon>Clostridiaceae</taxon>
        <taxon>Lactonifactor</taxon>
    </lineage>
</organism>
<dbReference type="Pfam" id="PF00817">
    <property type="entry name" value="IMS"/>
    <property type="match status" value="1"/>
</dbReference>
<dbReference type="InterPro" id="IPR043128">
    <property type="entry name" value="Rev_trsase/Diguanyl_cyclase"/>
</dbReference>
<dbReference type="InterPro" id="IPR017961">
    <property type="entry name" value="DNA_pol_Y-fam_little_finger"/>
</dbReference>
<dbReference type="Gene3D" id="3.30.1490.100">
    <property type="entry name" value="DNA polymerase, Y-family, little finger domain"/>
    <property type="match status" value="1"/>
</dbReference>
<dbReference type="InterPro" id="IPR022880">
    <property type="entry name" value="DNApol_IV"/>
</dbReference>
<dbReference type="InterPro" id="IPR024728">
    <property type="entry name" value="PolY_HhH_motif"/>
</dbReference>
<dbReference type="HAMAP" id="MF_01113">
    <property type="entry name" value="DNApol_IV"/>
    <property type="match status" value="1"/>
</dbReference>
<comment type="function">
    <text evidence="6">Poorly processive, error-prone DNA polymerase involved in untargeted mutagenesis. Copies undamaged DNA at stalled replication forks, which arise in vivo from mismatched or misaligned primer ends. These misaligned primers can be extended by PolIV. Exhibits no 3'-5' exonuclease (proofreading) activity. May be involved in translesional synthesis, in conjunction with the beta clamp from PolIII.</text>
</comment>
<evidence type="ECO:0000259" key="7">
    <source>
        <dbReference type="PROSITE" id="PS50173"/>
    </source>
</evidence>
<feature type="site" description="Substrate discrimination" evidence="6">
    <location>
        <position position="14"/>
    </location>
</feature>
<feature type="domain" description="UmuC" evidence="7">
    <location>
        <begin position="5"/>
        <end position="194"/>
    </location>
</feature>
<protein>
    <recommendedName>
        <fullName evidence="6">DNA polymerase IV</fullName>
        <shortName evidence="6">Pol IV</shortName>
        <ecNumber evidence="6">2.7.7.7</ecNumber>
    </recommendedName>
</protein>
<dbReference type="GO" id="GO:0000287">
    <property type="term" value="F:magnesium ion binding"/>
    <property type="evidence" value="ECO:0007669"/>
    <property type="project" value="UniProtKB-UniRule"/>
</dbReference>
<dbReference type="InterPro" id="IPR036775">
    <property type="entry name" value="DNA_pol_Y-fam_lit_finger_sf"/>
</dbReference>
<dbReference type="Gene3D" id="3.40.1170.60">
    <property type="match status" value="1"/>
</dbReference>
<comment type="subcellular location">
    <subcellularLocation>
        <location evidence="6">Cytoplasm</location>
    </subcellularLocation>
</comment>
<dbReference type="RefSeq" id="WP_072848692.1">
    <property type="nucleotide sequence ID" value="NZ_FQVI01000001.1"/>
</dbReference>
<dbReference type="Gene3D" id="3.30.70.270">
    <property type="match status" value="1"/>
</dbReference>
<dbReference type="Gene3D" id="1.10.150.20">
    <property type="entry name" value="5' to 3' exonuclease, C-terminal subdomain"/>
    <property type="match status" value="1"/>
</dbReference>
<gene>
    <name evidence="6" type="primary">dinB</name>
    <name evidence="8" type="ORF">SAMN02745158_00494</name>
</gene>
<dbReference type="GO" id="GO:0042276">
    <property type="term" value="P:error-prone translesion synthesis"/>
    <property type="evidence" value="ECO:0007669"/>
    <property type="project" value="TreeGrafter"/>
</dbReference>
<keyword evidence="6" id="KW-0808">Transferase</keyword>
<keyword evidence="6" id="KW-0963">Cytoplasm</keyword>
<dbReference type="AlphaFoldDB" id="A0A1M4TAE8"/>
<dbReference type="GO" id="GO:0003684">
    <property type="term" value="F:damaged DNA binding"/>
    <property type="evidence" value="ECO:0007669"/>
    <property type="project" value="InterPro"/>
</dbReference>
<keyword evidence="6" id="KW-0234">DNA repair</keyword>
<dbReference type="STRING" id="1122155.SAMN02745158_00494"/>
<dbReference type="InterPro" id="IPR043502">
    <property type="entry name" value="DNA/RNA_pol_sf"/>
</dbReference>
<keyword evidence="2 6" id="KW-0515">Mutator protein</keyword>
<dbReference type="PANTHER" id="PTHR11076">
    <property type="entry name" value="DNA REPAIR POLYMERASE UMUC / TRANSFERASE FAMILY MEMBER"/>
    <property type="match status" value="1"/>
</dbReference>
<evidence type="ECO:0000256" key="3">
    <source>
        <dbReference type="ARBA" id="ARBA00022695"/>
    </source>
</evidence>
<name>A0A1M4TAE8_9CLOT</name>
<dbReference type="GO" id="GO:0003887">
    <property type="term" value="F:DNA-directed DNA polymerase activity"/>
    <property type="evidence" value="ECO:0007669"/>
    <property type="project" value="UniProtKB-UniRule"/>
</dbReference>
<evidence type="ECO:0000256" key="2">
    <source>
        <dbReference type="ARBA" id="ARBA00022457"/>
    </source>
</evidence>
<keyword evidence="5 6" id="KW-0239">DNA-directed DNA polymerase</keyword>
<reference evidence="8 9" key="1">
    <citation type="submission" date="2016-11" db="EMBL/GenBank/DDBJ databases">
        <authorList>
            <person name="Jaros S."/>
            <person name="Januszkiewicz K."/>
            <person name="Wedrychowicz H."/>
        </authorList>
    </citation>
    <scope>NUCLEOTIDE SEQUENCE [LARGE SCALE GENOMIC DNA]</scope>
    <source>
        <strain evidence="8 9">DSM 17459</strain>
    </source>
</reference>
<dbReference type="EC" id="2.7.7.7" evidence="6"/>
<comment type="cofactor">
    <cofactor evidence="6">
        <name>Mg(2+)</name>
        <dbReference type="ChEBI" id="CHEBI:18420"/>
    </cofactor>
    <text evidence="6">Binds 2 magnesium ions per subunit.</text>
</comment>
<evidence type="ECO:0000256" key="5">
    <source>
        <dbReference type="ARBA" id="ARBA00022932"/>
    </source>
</evidence>
<evidence type="ECO:0000313" key="9">
    <source>
        <dbReference type="Proteomes" id="UP000184245"/>
    </source>
</evidence>
<dbReference type="OrthoDB" id="9808813at2"/>
<dbReference type="EMBL" id="FQVI01000001">
    <property type="protein sequence ID" value="SHE41217.1"/>
    <property type="molecule type" value="Genomic_DNA"/>
</dbReference>
<dbReference type="InterPro" id="IPR001126">
    <property type="entry name" value="UmuC"/>
</dbReference>
<keyword evidence="9" id="KW-1185">Reference proteome</keyword>
<keyword evidence="6" id="KW-0460">Magnesium</keyword>
<evidence type="ECO:0000256" key="4">
    <source>
        <dbReference type="ARBA" id="ARBA00022763"/>
    </source>
</evidence>
<dbReference type="CDD" id="cd03586">
    <property type="entry name" value="PolY_Pol_IV_kappa"/>
    <property type="match status" value="1"/>
</dbReference>
<feature type="binding site" evidence="6">
    <location>
        <position position="9"/>
    </location>
    <ligand>
        <name>Mg(2+)</name>
        <dbReference type="ChEBI" id="CHEBI:18420"/>
    </ligand>
</feature>
<dbReference type="GO" id="GO:0005829">
    <property type="term" value="C:cytosol"/>
    <property type="evidence" value="ECO:0007669"/>
    <property type="project" value="TreeGrafter"/>
</dbReference>
<comment type="subunit">
    <text evidence="6">Monomer.</text>
</comment>
<dbReference type="GO" id="GO:0006261">
    <property type="term" value="P:DNA-templated DNA replication"/>
    <property type="evidence" value="ECO:0007669"/>
    <property type="project" value="UniProtKB-UniRule"/>
</dbReference>
<feature type="binding site" evidence="6">
    <location>
        <position position="112"/>
    </location>
    <ligand>
        <name>Mg(2+)</name>
        <dbReference type="ChEBI" id="CHEBI:18420"/>
    </ligand>
</feature>
<keyword evidence="6" id="KW-0238">DNA-binding</keyword>
<keyword evidence="6" id="KW-0235">DNA replication</keyword>
<keyword evidence="3 6" id="KW-0548">Nucleotidyltransferase</keyword>
<dbReference type="GO" id="GO:0006281">
    <property type="term" value="P:DNA repair"/>
    <property type="evidence" value="ECO:0007669"/>
    <property type="project" value="UniProtKB-UniRule"/>
</dbReference>
<dbReference type="SUPFAM" id="SSF56672">
    <property type="entry name" value="DNA/RNA polymerases"/>
    <property type="match status" value="1"/>
</dbReference>
<dbReference type="Proteomes" id="UP000184245">
    <property type="component" value="Unassembled WGS sequence"/>
</dbReference>
<evidence type="ECO:0000256" key="1">
    <source>
        <dbReference type="ARBA" id="ARBA00010945"/>
    </source>
</evidence>
<dbReference type="PANTHER" id="PTHR11076:SF35">
    <property type="entry name" value="DNA REPAIR PROTEIN HOMOLOG YOBH"/>
    <property type="match status" value="1"/>
</dbReference>